<organism evidence="2 3">
    <name type="scientific">Psychrilyobacter piezotolerans</name>
    <dbReference type="NCBI Taxonomy" id="2293438"/>
    <lineage>
        <taxon>Bacteria</taxon>
        <taxon>Fusobacteriati</taxon>
        <taxon>Fusobacteriota</taxon>
        <taxon>Fusobacteriia</taxon>
        <taxon>Fusobacteriales</taxon>
        <taxon>Fusobacteriaceae</taxon>
        <taxon>Psychrilyobacter</taxon>
    </lineage>
</organism>
<accession>A0ABX9KIQ0</accession>
<feature type="domain" description="AAA" evidence="1">
    <location>
        <begin position="99"/>
        <end position="158"/>
    </location>
</feature>
<protein>
    <submittedName>
        <fullName evidence="2">ParA family protein</fullName>
    </submittedName>
</protein>
<dbReference type="Pfam" id="PF13614">
    <property type="entry name" value="AAA_31"/>
    <property type="match status" value="1"/>
</dbReference>
<dbReference type="RefSeq" id="WP_114641792.1">
    <property type="nucleotide sequence ID" value="NZ_JAACIO010000007.1"/>
</dbReference>
<evidence type="ECO:0000313" key="3">
    <source>
        <dbReference type="Proteomes" id="UP000263486"/>
    </source>
</evidence>
<dbReference type="PANTHER" id="PTHR13696">
    <property type="entry name" value="P-LOOP CONTAINING NUCLEOSIDE TRIPHOSPHATE HYDROLASE"/>
    <property type="match status" value="1"/>
</dbReference>
<comment type="caution">
    <text evidence="2">The sequence shown here is derived from an EMBL/GenBank/DDBJ whole genome shotgun (WGS) entry which is preliminary data.</text>
</comment>
<dbReference type="SUPFAM" id="SSF52540">
    <property type="entry name" value="P-loop containing nucleoside triphosphate hydrolases"/>
    <property type="match status" value="1"/>
</dbReference>
<evidence type="ECO:0000313" key="2">
    <source>
        <dbReference type="EMBL" id="REI42108.1"/>
    </source>
</evidence>
<dbReference type="PANTHER" id="PTHR13696:SF52">
    <property type="entry name" value="PARA FAMILY PROTEIN CT_582"/>
    <property type="match status" value="1"/>
</dbReference>
<keyword evidence="3" id="KW-1185">Reference proteome</keyword>
<evidence type="ECO:0000259" key="1">
    <source>
        <dbReference type="Pfam" id="PF13614"/>
    </source>
</evidence>
<gene>
    <name evidence="2" type="ORF">DYH56_05145</name>
</gene>
<reference evidence="2 3" key="1">
    <citation type="submission" date="2018-08" db="EMBL/GenBank/DDBJ databases">
        <title>Draft genome sequence of Psychrilyobacter sp. strain SD5 isolated from Black Sea water.</title>
        <authorList>
            <person name="Yadav S."/>
            <person name="Villanueva L."/>
            <person name="Damste J.S.S."/>
        </authorList>
    </citation>
    <scope>NUCLEOTIDE SEQUENCE [LARGE SCALE GENOMIC DNA]</scope>
    <source>
        <strain evidence="2 3">SD5</strain>
    </source>
</reference>
<dbReference type="EMBL" id="QUAJ01000006">
    <property type="protein sequence ID" value="REI42108.1"/>
    <property type="molecule type" value="Genomic_DNA"/>
</dbReference>
<dbReference type="InterPro" id="IPR025669">
    <property type="entry name" value="AAA_dom"/>
</dbReference>
<name>A0ABX9KIQ0_9FUSO</name>
<sequence length="238" mass="26667">MAKVILFKNNKGGVGKSLLCFWTAHILSTLSKTSDDKKNKVLILTSDSQNNIMQMAGAKSGYGDGLQGYIDGKGSDLIRLRKGLFYVPLTNTGIKRTFETRFLDVIEVFKNQYDYILIDGSPVLKLDNIFLEVSDKVVIPTYLDNVTTKGMVNLIEEVGVDKVALIVPNRVGRSKMEQEHLSKLKESLESVGAVITDPIYQTIKIMHLTRKSKTIMETKSKQYNEIKQIFAKIVKGVM</sequence>
<dbReference type="InterPro" id="IPR050678">
    <property type="entry name" value="DNA_Partitioning_ATPase"/>
</dbReference>
<dbReference type="Gene3D" id="3.40.50.300">
    <property type="entry name" value="P-loop containing nucleotide triphosphate hydrolases"/>
    <property type="match status" value="1"/>
</dbReference>
<dbReference type="Proteomes" id="UP000263486">
    <property type="component" value="Unassembled WGS sequence"/>
</dbReference>
<dbReference type="InterPro" id="IPR027417">
    <property type="entry name" value="P-loop_NTPase"/>
</dbReference>
<proteinExistence type="predicted"/>